<dbReference type="SUPFAM" id="SSF88697">
    <property type="entry name" value="PUA domain-like"/>
    <property type="match status" value="1"/>
</dbReference>
<sequence>MLLIKKRHPVSTKEIKEILERASRIAPKLPETIDKKKGLEVVELDSGEKVYLQEKRPVLIELEGKLMPALTASEGVLSEIPRIVVDMGAVPYICNGADVMAPGIRSVPEGVKPGDVVAVADERHNKVLAVGVLAMERERILNREKGKAVKNVHHVGDEIWKNMLKI</sequence>
<dbReference type="InterPro" id="IPR022430">
    <property type="entry name" value="CHP03684"/>
</dbReference>
<evidence type="ECO:0000259" key="1">
    <source>
        <dbReference type="SMART" id="SM00359"/>
    </source>
</evidence>
<dbReference type="PANTHER" id="PTHR22798">
    <property type="entry name" value="MCT-1 PROTEIN"/>
    <property type="match status" value="1"/>
</dbReference>
<organism evidence="2">
    <name type="scientific">Candidatus Methanosuratincola petrocarbonis</name>
    <name type="common">ex Vanwonterghem et al. 2016</name>
    <dbReference type="NCBI Taxonomy" id="1867261"/>
    <lineage>
        <taxon>Archaea</taxon>
        <taxon>Thermoproteota</taxon>
        <taxon>Methanosuratincolia</taxon>
        <taxon>Candidatus Methanomethylicales</taxon>
        <taxon>Candidatus Methanomethylicaceae</taxon>
        <taxon>Candidatus Methanosuratincola (ex Vanwonterghem et al. 2016)</taxon>
    </lineage>
</organism>
<protein>
    <submittedName>
        <fullName evidence="2">DUF1947 domain-containing protein</fullName>
    </submittedName>
</protein>
<dbReference type="GO" id="GO:0003723">
    <property type="term" value="F:RNA binding"/>
    <property type="evidence" value="ECO:0007669"/>
    <property type="project" value="InterPro"/>
</dbReference>
<dbReference type="InterPro" id="IPR015947">
    <property type="entry name" value="PUA-like_sf"/>
</dbReference>
<dbReference type="EMBL" id="DRVT01000056">
    <property type="protein sequence ID" value="HHI49553.1"/>
    <property type="molecule type" value="Genomic_DNA"/>
</dbReference>
<dbReference type="GO" id="GO:0001731">
    <property type="term" value="P:formation of translation preinitiation complex"/>
    <property type="evidence" value="ECO:0007669"/>
    <property type="project" value="TreeGrafter"/>
</dbReference>
<dbReference type="PIRSF" id="PIRSF005067">
    <property type="entry name" value="Tma_RNA-bind_prd"/>
    <property type="match status" value="1"/>
</dbReference>
<accession>A0A7J3V1N7</accession>
<dbReference type="PROSITE" id="PS50890">
    <property type="entry name" value="PUA"/>
    <property type="match status" value="1"/>
</dbReference>
<dbReference type="InterPro" id="IPR004521">
    <property type="entry name" value="Uncharacterised_CHP00451"/>
</dbReference>
<dbReference type="PANTHER" id="PTHR22798:SF0">
    <property type="entry name" value="MALIGNANT T-CELL-AMPLIFIED SEQUENCE 1"/>
    <property type="match status" value="1"/>
</dbReference>
<name>A0A7J3V1N7_9CREN</name>
<dbReference type="InterPro" id="IPR002478">
    <property type="entry name" value="PUA"/>
</dbReference>
<comment type="caution">
    <text evidence="2">The sequence shown here is derived from an EMBL/GenBank/DDBJ whole genome shotgun (WGS) entry which is preliminary data.</text>
</comment>
<dbReference type="AlphaFoldDB" id="A0A7J3V1N7"/>
<dbReference type="CDD" id="cd21154">
    <property type="entry name" value="PUA_MJ1432-like"/>
    <property type="match status" value="1"/>
</dbReference>
<evidence type="ECO:0000313" key="2">
    <source>
        <dbReference type="EMBL" id="HHI49553.1"/>
    </source>
</evidence>
<dbReference type="Gene3D" id="2.30.130.10">
    <property type="entry name" value="PUA domain"/>
    <property type="match status" value="1"/>
</dbReference>
<dbReference type="InterPro" id="IPR036974">
    <property type="entry name" value="PUA_sf"/>
</dbReference>
<dbReference type="SMART" id="SM00359">
    <property type="entry name" value="PUA"/>
    <property type="match status" value="1"/>
</dbReference>
<feature type="domain" description="PUA" evidence="1">
    <location>
        <begin position="81"/>
        <end position="156"/>
    </location>
</feature>
<dbReference type="InterPro" id="IPR016437">
    <property type="entry name" value="MCT-1/Tma20"/>
</dbReference>
<reference evidence="2" key="1">
    <citation type="journal article" date="2020" name="mSystems">
        <title>Genome- and Community-Level Interaction Insights into Carbon Utilization and Element Cycling Functions of Hydrothermarchaeota in Hydrothermal Sediment.</title>
        <authorList>
            <person name="Zhou Z."/>
            <person name="Liu Y."/>
            <person name="Xu W."/>
            <person name="Pan J."/>
            <person name="Luo Z.H."/>
            <person name="Li M."/>
        </authorList>
    </citation>
    <scope>NUCLEOTIDE SEQUENCE [LARGE SCALE GENOMIC DNA]</scope>
    <source>
        <strain evidence="2">SpSt-1038</strain>
    </source>
</reference>
<dbReference type="NCBIfam" id="TIGR00451">
    <property type="entry name" value="unchar_dom_2"/>
    <property type="match status" value="1"/>
</dbReference>
<dbReference type="InterPro" id="IPR015266">
    <property type="entry name" value="DUF1947"/>
</dbReference>
<dbReference type="Pfam" id="PF01472">
    <property type="entry name" value="PUA"/>
    <property type="match status" value="1"/>
</dbReference>
<dbReference type="NCBIfam" id="TIGR03684">
    <property type="entry name" value="arCOG00985"/>
    <property type="match status" value="1"/>
</dbReference>
<gene>
    <name evidence="2" type="ORF">ENL91_05215</name>
</gene>
<dbReference type="Gene3D" id="3.10.450.120">
    <property type="entry name" value="Pre-PUA domain, domain 1"/>
    <property type="match status" value="1"/>
</dbReference>
<proteinExistence type="predicted"/>
<dbReference type="Pfam" id="PF09183">
    <property type="entry name" value="DUF1947"/>
    <property type="match status" value="1"/>
</dbReference>